<gene>
    <name evidence="17" type="ORF">DB32_002889</name>
</gene>
<evidence type="ECO:0000256" key="15">
    <source>
        <dbReference type="RuleBase" id="RU364006"/>
    </source>
</evidence>
<evidence type="ECO:0000259" key="16">
    <source>
        <dbReference type="PROSITE" id="PS51747"/>
    </source>
</evidence>
<dbReference type="GO" id="GO:0055086">
    <property type="term" value="P:nucleobase-containing small molecule metabolic process"/>
    <property type="evidence" value="ECO:0007669"/>
    <property type="project" value="UniProtKB-ARBA"/>
</dbReference>
<evidence type="ECO:0000256" key="5">
    <source>
        <dbReference type="ARBA" id="ARBA00018266"/>
    </source>
</evidence>
<dbReference type="FunFam" id="3.40.140.10:FF:000008">
    <property type="entry name" value="Cytidine deaminase"/>
    <property type="match status" value="1"/>
</dbReference>
<evidence type="ECO:0000256" key="7">
    <source>
        <dbReference type="ARBA" id="ARBA00022801"/>
    </source>
</evidence>
<dbReference type="SUPFAM" id="SSF53927">
    <property type="entry name" value="Cytidine deaminase-like"/>
    <property type="match status" value="1"/>
</dbReference>
<dbReference type="NCBIfam" id="TIGR01354">
    <property type="entry name" value="cyt_deam_tetra"/>
    <property type="match status" value="1"/>
</dbReference>
<dbReference type="GO" id="GO:0004126">
    <property type="term" value="F:cytidine deaminase activity"/>
    <property type="evidence" value="ECO:0007669"/>
    <property type="project" value="UniProtKB-UniRule"/>
</dbReference>
<proteinExistence type="inferred from homology"/>
<dbReference type="GO" id="GO:0005829">
    <property type="term" value="C:cytosol"/>
    <property type="evidence" value="ECO:0007669"/>
    <property type="project" value="TreeGrafter"/>
</dbReference>
<comment type="similarity">
    <text evidence="3 15">Belongs to the cytidine and deoxycytidylate deaminase family.</text>
</comment>
<feature type="binding site" evidence="14">
    <location>
        <position position="94"/>
    </location>
    <ligand>
        <name>Zn(2+)</name>
        <dbReference type="ChEBI" id="CHEBI:29105"/>
        <note>catalytic</note>
    </ligand>
</feature>
<evidence type="ECO:0000256" key="14">
    <source>
        <dbReference type="PIRSR" id="PIRSR606262-3"/>
    </source>
</evidence>
<keyword evidence="8 14" id="KW-0862">Zinc</keyword>
<dbReference type="InterPro" id="IPR016192">
    <property type="entry name" value="APOBEC/CMP_deaminase_Zn-bd"/>
</dbReference>
<dbReference type="Gene3D" id="3.40.140.10">
    <property type="entry name" value="Cytidine Deaminase, domain 2"/>
    <property type="match status" value="1"/>
</dbReference>
<dbReference type="InterPro" id="IPR050202">
    <property type="entry name" value="Cyt/Deoxycyt_deaminase"/>
</dbReference>
<organism evidence="17 18">
    <name type="scientific">Sandaracinus amylolyticus</name>
    <dbReference type="NCBI Taxonomy" id="927083"/>
    <lineage>
        <taxon>Bacteria</taxon>
        <taxon>Pseudomonadati</taxon>
        <taxon>Myxococcota</taxon>
        <taxon>Polyangia</taxon>
        <taxon>Polyangiales</taxon>
        <taxon>Sandaracinaceae</taxon>
        <taxon>Sandaracinus</taxon>
    </lineage>
</organism>
<evidence type="ECO:0000256" key="12">
    <source>
        <dbReference type="PIRSR" id="PIRSR606262-1"/>
    </source>
</evidence>
<protein>
    <recommendedName>
        <fullName evidence="5 15">Cytidine deaminase</fullName>
        <ecNumber evidence="4 15">3.5.4.5</ecNumber>
    </recommendedName>
    <alternativeName>
        <fullName evidence="9 15">Cytidine aminohydrolase</fullName>
    </alternativeName>
</protein>
<dbReference type="EC" id="3.5.4.5" evidence="4 15"/>
<feature type="domain" description="CMP/dCMP-type deaminase" evidence="16">
    <location>
        <begin position="6"/>
        <end position="132"/>
    </location>
</feature>
<dbReference type="GO" id="GO:0042802">
    <property type="term" value="F:identical protein binding"/>
    <property type="evidence" value="ECO:0007669"/>
    <property type="project" value="UniProtKB-ARBA"/>
</dbReference>
<feature type="active site" description="Proton donor" evidence="12">
    <location>
        <position position="60"/>
    </location>
</feature>
<reference evidence="17 18" key="1">
    <citation type="submission" date="2015-03" db="EMBL/GenBank/DDBJ databases">
        <title>Genome assembly of Sandaracinus amylolyticus DSM 53668.</title>
        <authorList>
            <person name="Sharma G."/>
            <person name="Subramanian S."/>
        </authorList>
    </citation>
    <scope>NUCLEOTIDE SEQUENCE [LARGE SCALE GENOMIC DNA]</scope>
    <source>
        <strain evidence="17 18">DSM 53668</strain>
    </source>
</reference>
<comment type="function">
    <text evidence="2 15">This enzyme scavenges exogenous and endogenous cytidine and 2'-deoxycytidine for UMP synthesis.</text>
</comment>
<evidence type="ECO:0000313" key="18">
    <source>
        <dbReference type="Proteomes" id="UP000034883"/>
    </source>
</evidence>
<evidence type="ECO:0000256" key="1">
    <source>
        <dbReference type="ARBA" id="ARBA00001947"/>
    </source>
</evidence>
<feature type="binding site" evidence="14">
    <location>
        <position position="58"/>
    </location>
    <ligand>
        <name>Zn(2+)</name>
        <dbReference type="ChEBI" id="CHEBI:29105"/>
        <note>catalytic</note>
    </ligand>
</feature>
<comment type="catalytic activity">
    <reaction evidence="11 15">
        <text>cytidine + H2O + H(+) = uridine + NH4(+)</text>
        <dbReference type="Rhea" id="RHEA:16069"/>
        <dbReference type="ChEBI" id="CHEBI:15377"/>
        <dbReference type="ChEBI" id="CHEBI:15378"/>
        <dbReference type="ChEBI" id="CHEBI:16704"/>
        <dbReference type="ChEBI" id="CHEBI:17562"/>
        <dbReference type="ChEBI" id="CHEBI:28938"/>
        <dbReference type="EC" id="3.5.4.5"/>
    </reaction>
</comment>
<dbReference type="PROSITE" id="PS00903">
    <property type="entry name" value="CYT_DCMP_DEAMINASES_1"/>
    <property type="match status" value="1"/>
</dbReference>
<dbReference type="Pfam" id="PF00383">
    <property type="entry name" value="dCMP_cyt_deam_1"/>
    <property type="match status" value="1"/>
</dbReference>
<evidence type="ECO:0000256" key="3">
    <source>
        <dbReference type="ARBA" id="ARBA00006576"/>
    </source>
</evidence>
<evidence type="ECO:0000256" key="4">
    <source>
        <dbReference type="ARBA" id="ARBA00012783"/>
    </source>
</evidence>
<dbReference type="PANTHER" id="PTHR11644">
    <property type="entry name" value="CYTIDINE DEAMINASE"/>
    <property type="match status" value="1"/>
</dbReference>
<dbReference type="OrthoDB" id="9795347at2"/>
<dbReference type="InterPro" id="IPR006262">
    <property type="entry name" value="Cyt_deam_tetra"/>
</dbReference>
<dbReference type="GO" id="GO:0072527">
    <property type="term" value="P:pyrimidine-containing compound metabolic process"/>
    <property type="evidence" value="ECO:0007669"/>
    <property type="project" value="UniProtKB-ARBA"/>
</dbReference>
<evidence type="ECO:0000256" key="8">
    <source>
        <dbReference type="ARBA" id="ARBA00022833"/>
    </source>
</evidence>
<evidence type="ECO:0000256" key="9">
    <source>
        <dbReference type="ARBA" id="ARBA00032005"/>
    </source>
</evidence>
<dbReference type="STRING" id="927083.DB32_002889"/>
<dbReference type="NCBIfam" id="NF004064">
    <property type="entry name" value="PRK05578.1"/>
    <property type="match status" value="1"/>
</dbReference>
<feature type="binding site" evidence="13">
    <location>
        <begin position="47"/>
        <end position="53"/>
    </location>
    <ligand>
        <name>substrate</name>
    </ligand>
</feature>
<dbReference type="GO" id="GO:0008270">
    <property type="term" value="F:zinc ion binding"/>
    <property type="evidence" value="ECO:0007669"/>
    <property type="project" value="UniProtKB-UniRule"/>
</dbReference>
<keyword evidence="6 14" id="KW-0479">Metal-binding</keyword>
<dbReference type="PANTHER" id="PTHR11644:SF2">
    <property type="entry name" value="CYTIDINE DEAMINASE"/>
    <property type="match status" value="1"/>
</dbReference>
<evidence type="ECO:0000256" key="2">
    <source>
        <dbReference type="ARBA" id="ARBA00003949"/>
    </source>
</evidence>
<comment type="cofactor">
    <cofactor evidence="1 14 15">
        <name>Zn(2+)</name>
        <dbReference type="ChEBI" id="CHEBI:29105"/>
    </cofactor>
</comment>
<feature type="binding site" evidence="14">
    <location>
        <position position="91"/>
    </location>
    <ligand>
        <name>Zn(2+)</name>
        <dbReference type="ChEBI" id="CHEBI:29105"/>
        <note>catalytic</note>
    </ligand>
</feature>
<dbReference type="EMBL" id="CP011125">
    <property type="protein sequence ID" value="AKF05740.1"/>
    <property type="molecule type" value="Genomic_DNA"/>
</dbReference>
<dbReference type="InterPro" id="IPR016193">
    <property type="entry name" value="Cytidine_deaminase-like"/>
</dbReference>
<dbReference type="RefSeq" id="WP_053232975.1">
    <property type="nucleotide sequence ID" value="NZ_CP011125.1"/>
</dbReference>
<keyword evidence="7 15" id="KW-0378">Hydrolase</keyword>
<dbReference type="AlphaFoldDB" id="A0A0F6W2P5"/>
<dbReference type="InterPro" id="IPR002125">
    <property type="entry name" value="CMP_dCMP_dom"/>
</dbReference>
<evidence type="ECO:0000256" key="11">
    <source>
        <dbReference type="ARBA" id="ARBA00049558"/>
    </source>
</evidence>
<dbReference type="KEGG" id="samy:DB32_002889"/>
<dbReference type="Proteomes" id="UP000034883">
    <property type="component" value="Chromosome"/>
</dbReference>
<accession>A0A0F6W2P5</accession>
<evidence type="ECO:0000256" key="13">
    <source>
        <dbReference type="PIRSR" id="PIRSR606262-2"/>
    </source>
</evidence>
<evidence type="ECO:0000256" key="6">
    <source>
        <dbReference type="ARBA" id="ARBA00022723"/>
    </source>
</evidence>
<name>A0A0F6W2P5_9BACT</name>
<evidence type="ECO:0000256" key="10">
    <source>
        <dbReference type="ARBA" id="ARBA00049252"/>
    </source>
</evidence>
<evidence type="ECO:0000313" key="17">
    <source>
        <dbReference type="EMBL" id="AKF05740.1"/>
    </source>
</evidence>
<dbReference type="CDD" id="cd01283">
    <property type="entry name" value="cytidine_deaminase"/>
    <property type="match status" value="1"/>
</dbReference>
<dbReference type="PROSITE" id="PS51747">
    <property type="entry name" value="CYT_DCMP_DEAMINASES_2"/>
    <property type="match status" value="1"/>
</dbReference>
<keyword evidence="18" id="KW-1185">Reference proteome</keyword>
<comment type="catalytic activity">
    <reaction evidence="10 15">
        <text>2'-deoxycytidine + H2O + H(+) = 2'-deoxyuridine + NH4(+)</text>
        <dbReference type="Rhea" id="RHEA:13433"/>
        <dbReference type="ChEBI" id="CHEBI:15377"/>
        <dbReference type="ChEBI" id="CHEBI:15378"/>
        <dbReference type="ChEBI" id="CHEBI:15698"/>
        <dbReference type="ChEBI" id="CHEBI:16450"/>
        <dbReference type="ChEBI" id="CHEBI:28938"/>
        <dbReference type="EC" id="3.5.4.5"/>
    </reaction>
</comment>
<sequence length="141" mass="14528">MSPPAIDWDALARAAHDIRGRAYAPYSGFTVGAALLAEDGRVFVGCNVENASYGLCLCAERSAVAAAVAAGVKRFRAIAVASPGDVAATPCGMCRQVLAEFPPSFPVRCYPERGAAIESDVASLLPGAFGPSVLERGRAKA</sequence>